<evidence type="ECO:0000313" key="3">
    <source>
        <dbReference type="Proteomes" id="UP000636800"/>
    </source>
</evidence>
<dbReference type="Proteomes" id="UP000636800">
    <property type="component" value="Unassembled WGS sequence"/>
</dbReference>
<proteinExistence type="predicted"/>
<evidence type="ECO:0000313" key="2">
    <source>
        <dbReference type="EMBL" id="KAG0487190.1"/>
    </source>
</evidence>
<reference evidence="3 4" key="1">
    <citation type="journal article" date="2020" name="Nat. Food">
        <title>A phased Vanilla planifolia genome enables genetic improvement of flavour and production.</title>
        <authorList>
            <person name="Hasing T."/>
            <person name="Tang H."/>
            <person name="Brym M."/>
            <person name="Khazi F."/>
            <person name="Huang T."/>
            <person name="Chambers A.H."/>
        </authorList>
    </citation>
    <scope>NUCLEOTIDE SEQUENCE [LARGE SCALE GENOMIC DNA]</scope>
    <source>
        <tissue evidence="2">Leaf</tissue>
    </source>
</reference>
<dbReference type="EMBL" id="JADCNL010000004">
    <property type="protein sequence ID" value="KAG0485414.1"/>
    <property type="molecule type" value="Genomic_DNA"/>
</dbReference>
<dbReference type="EMBL" id="JADCNM010000004">
    <property type="protein sequence ID" value="KAG0487190.1"/>
    <property type="molecule type" value="Genomic_DNA"/>
</dbReference>
<evidence type="ECO:0000313" key="4">
    <source>
        <dbReference type="Proteomes" id="UP000639772"/>
    </source>
</evidence>
<dbReference type="AlphaFoldDB" id="A0A835R7Y4"/>
<name>A0A835R7Y4_VANPL</name>
<dbReference type="Proteomes" id="UP000639772">
    <property type="component" value="Unassembled WGS sequence"/>
</dbReference>
<comment type="caution">
    <text evidence="2">The sequence shown here is derived from an EMBL/GenBank/DDBJ whole genome shotgun (WGS) entry which is preliminary data.</text>
</comment>
<protein>
    <submittedName>
        <fullName evidence="2">Uncharacterized protein</fullName>
    </submittedName>
</protein>
<sequence length="91" mass="9969">MREAKKSSMINNSIEASVVLKESNRSCAAVSNVNMEVLLQCQHCPKDCLERDGTNGKLSWEGMIIEGTATKQGLRVGVEIAEQDDDVDEDV</sequence>
<organism evidence="2 4">
    <name type="scientific">Vanilla planifolia</name>
    <name type="common">Vanilla</name>
    <dbReference type="NCBI Taxonomy" id="51239"/>
    <lineage>
        <taxon>Eukaryota</taxon>
        <taxon>Viridiplantae</taxon>
        <taxon>Streptophyta</taxon>
        <taxon>Embryophyta</taxon>
        <taxon>Tracheophyta</taxon>
        <taxon>Spermatophyta</taxon>
        <taxon>Magnoliopsida</taxon>
        <taxon>Liliopsida</taxon>
        <taxon>Asparagales</taxon>
        <taxon>Orchidaceae</taxon>
        <taxon>Vanilloideae</taxon>
        <taxon>Vanilleae</taxon>
        <taxon>Vanilla</taxon>
    </lineage>
</organism>
<gene>
    <name evidence="2" type="ORF">HPP92_009285</name>
    <name evidence="1" type="ORF">HPP92_009493</name>
</gene>
<keyword evidence="3" id="KW-1185">Reference proteome</keyword>
<accession>A0A835R7Y4</accession>
<evidence type="ECO:0000313" key="1">
    <source>
        <dbReference type="EMBL" id="KAG0485414.1"/>
    </source>
</evidence>